<dbReference type="SUPFAM" id="SSF143011">
    <property type="entry name" value="RelE-like"/>
    <property type="match status" value="1"/>
</dbReference>
<keyword evidence="2" id="KW-1185">Reference proteome</keyword>
<dbReference type="Gene3D" id="3.30.2310.20">
    <property type="entry name" value="RelE-like"/>
    <property type="match status" value="1"/>
</dbReference>
<name>A0A9X1PE00_9BACT</name>
<accession>A0A9X1PE00</accession>
<dbReference type="PANTHER" id="PTHR38813">
    <property type="match status" value="1"/>
</dbReference>
<protein>
    <recommendedName>
        <fullName evidence="3">Type II toxin-antitoxin system RelE/ParE family toxin</fullName>
    </recommendedName>
</protein>
<comment type="caution">
    <text evidence="1">The sequence shown here is derived from an EMBL/GenBank/DDBJ whole genome shotgun (WGS) entry which is preliminary data.</text>
</comment>
<dbReference type="InterPro" id="IPR035093">
    <property type="entry name" value="RelE/ParE_toxin_dom_sf"/>
</dbReference>
<sequence length="94" mass="10937">MVVQYVKRFSKELKSTPKDIQKRVFDIINTLEAAQNLESSGLDYTRMEGQKSGENYFRIRVGDWRIGIECIHPDITLLRILSRGSIYKSFPPRS</sequence>
<dbReference type="RefSeq" id="WP_234615583.1">
    <property type="nucleotide sequence ID" value="NZ_CP098806.1"/>
</dbReference>
<dbReference type="Proteomes" id="UP001139700">
    <property type="component" value="Unassembled WGS sequence"/>
</dbReference>
<reference evidence="1" key="1">
    <citation type="submission" date="2021-12" db="EMBL/GenBank/DDBJ databases">
        <title>Novel species in genus Dyadobacter.</title>
        <authorList>
            <person name="Ma C."/>
        </authorList>
    </citation>
    <scope>NUCLEOTIDE SEQUENCE</scope>
    <source>
        <strain evidence="1">CY399</strain>
    </source>
</reference>
<dbReference type="InterPro" id="IPR052747">
    <property type="entry name" value="TA_system_RelE_toxin"/>
</dbReference>
<proteinExistence type="predicted"/>
<gene>
    <name evidence="1" type="ORF">LXM24_21765</name>
</gene>
<organism evidence="1 2">
    <name type="scientific">Dyadobacter fanqingshengii</name>
    <dbReference type="NCBI Taxonomy" id="2906443"/>
    <lineage>
        <taxon>Bacteria</taxon>
        <taxon>Pseudomonadati</taxon>
        <taxon>Bacteroidota</taxon>
        <taxon>Cytophagia</taxon>
        <taxon>Cytophagales</taxon>
        <taxon>Spirosomataceae</taxon>
        <taxon>Dyadobacter</taxon>
    </lineage>
</organism>
<dbReference type="EMBL" id="JAJTTA010000004">
    <property type="protein sequence ID" value="MCF0042745.1"/>
    <property type="molecule type" value="Genomic_DNA"/>
</dbReference>
<evidence type="ECO:0000313" key="1">
    <source>
        <dbReference type="EMBL" id="MCF0042745.1"/>
    </source>
</evidence>
<dbReference type="AlphaFoldDB" id="A0A9X1PE00"/>
<evidence type="ECO:0008006" key="3">
    <source>
        <dbReference type="Google" id="ProtNLM"/>
    </source>
</evidence>
<evidence type="ECO:0000313" key="2">
    <source>
        <dbReference type="Proteomes" id="UP001139700"/>
    </source>
</evidence>
<dbReference type="PANTHER" id="PTHR38813:SF1">
    <property type="entry name" value="TOXIN RELE1-RELATED"/>
    <property type="match status" value="1"/>
</dbReference>